<dbReference type="SUPFAM" id="SSF82153">
    <property type="entry name" value="FAS1 domain"/>
    <property type="match status" value="3"/>
</dbReference>
<dbReference type="Gene3D" id="2.30.180.10">
    <property type="entry name" value="FAS1 domain"/>
    <property type="match status" value="3"/>
</dbReference>
<evidence type="ECO:0000256" key="1">
    <source>
        <dbReference type="SAM" id="MobiDB-lite"/>
    </source>
</evidence>
<proteinExistence type="predicted"/>
<dbReference type="Proteomes" id="UP000316726">
    <property type="component" value="Chromosome 4"/>
</dbReference>
<dbReference type="EMBL" id="CP031037">
    <property type="protein sequence ID" value="QDZ20524.1"/>
    <property type="molecule type" value="Genomic_DNA"/>
</dbReference>
<evidence type="ECO:0000259" key="3">
    <source>
        <dbReference type="PROSITE" id="PS50213"/>
    </source>
</evidence>
<feature type="domain" description="FAS1" evidence="3">
    <location>
        <begin position="588"/>
        <end position="744"/>
    </location>
</feature>
<feature type="compositionally biased region" description="Low complexity" evidence="1">
    <location>
        <begin position="557"/>
        <end position="572"/>
    </location>
</feature>
<dbReference type="PANTHER" id="PTHR10900">
    <property type="entry name" value="PERIOSTIN-RELATED"/>
    <property type="match status" value="1"/>
</dbReference>
<feature type="domain" description="FAS1" evidence="3">
    <location>
        <begin position="357"/>
        <end position="491"/>
    </location>
</feature>
<gene>
    <name evidence="4" type="ORF">A3770_04p30420</name>
</gene>
<protein>
    <submittedName>
        <fullName evidence="4">FAS1 domain-containing protein</fullName>
    </submittedName>
</protein>
<dbReference type="GO" id="GO:0005615">
    <property type="term" value="C:extracellular space"/>
    <property type="evidence" value="ECO:0007669"/>
    <property type="project" value="TreeGrafter"/>
</dbReference>
<evidence type="ECO:0000256" key="2">
    <source>
        <dbReference type="SAM" id="SignalP"/>
    </source>
</evidence>
<dbReference type="InterPro" id="IPR050904">
    <property type="entry name" value="Adhesion/Biosynth-related"/>
</dbReference>
<feature type="region of interest" description="Disordered" evidence="1">
    <location>
        <begin position="199"/>
        <end position="227"/>
    </location>
</feature>
<dbReference type="SMART" id="SM00554">
    <property type="entry name" value="FAS1"/>
    <property type="match status" value="3"/>
</dbReference>
<dbReference type="Pfam" id="PF02469">
    <property type="entry name" value="Fasciclin"/>
    <property type="match status" value="3"/>
</dbReference>
<feature type="domain" description="FAS1" evidence="3">
    <location>
        <begin position="50"/>
        <end position="184"/>
    </location>
</feature>
<feature type="chain" id="PRO_5022935024" evidence="2">
    <location>
        <begin position="26"/>
        <end position="754"/>
    </location>
</feature>
<dbReference type="PANTHER" id="PTHR10900:SF77">
    <property type="entry name" value="FI19380P1"/>
    <property type="match status" value="1"/>
</dbReference>
<dbReference type="InterPro" id="IPR036378">
    <property type="entry name" value="FAS1_dom_sf"/>
</dbReference>
<keyword evidence="5" id="KW-1185">Reference proteome</keyword>
<reference evidence="4 5" key="1">
    <citation type="submission" date="2018-07" db="EMBL/GenBank/DDBJ databases">
        <title>The complete nuclear genome of the prasinophyte Chloropicon primus (CCMP1205).</title>
        <authorList>
            <person name="Pombert J.-F."/>
            <person name="Otis C."/>
            <person name="Turmel M."/>
            <person name="Lemieux C."/>
        </authorList>
    </citation>
    <scope>NUCLEOTIDE SEQUENCE [LARGE SCALE GENOMIC DNA]</scope>
    <source>
        <strain evidence="4 5">CCMP1205</strain>
    </source>
</reference>
<sequence length="754" mass="77416">MMRRTSIALIAALLVVVTAVPLGHAATRTLLDDAGDFKQGSDECIYQNSTDSIVSIATGNEDFSTLVAALKAADLVGAFDDNSQKVTVFAPTNEAFEKFFTATGLKPEDVLANKELLTEVLKYHVSGKVFPAPIASGTEIPTLEGTSLTEGADGTIAAAGSNATITTPNVYACNGVVQIIDAVLIPQVALDALAGASNDTEAAPATNDTAPATNDTEPEAPVSDDGRRSLLQTREDAQDIGEFAVGPADQAIDAVQGAETVAEEAQEIATEEGTAAMPSDPALEEGTAAMPSDPALEEGTATMPSDPALEEGTAVMPIVDNATEAGDANATIPVVPVVPADGDFKQGSEECINQDSTDSIVSIATGNEDFSTLVAALKAADLVGAFDDNTQKVTVFAPTNEAFEKFFTATGLKPEDVLANKELLTEVLKYHVSGKVFPAPIASGTEIPTLEGTSLTAGDDNTIIAAGSNATITTPNVYACNGVVQIIDAVLIPQVALDALAGASNDTEGGRRSLLQFDAPPTTDEIPAPVTDNATEPEAPAADATPVAADATPVAADATPVADATPDAAPEASAYNQGSDECIYSDHTATLVETAAGVPDFSTLVAALKAADLVGAFDDNSQKVTVFAPTNEAFDKLFSEFNVTAEEVLGNKKFLADVLKYHVSGQVYPFSSLADGEEIATLLKGESLGVSTSQVQNTVYSFGFPIGTTASESVTLLGGATNATIVQGNVWACNAVIQVIDSVLVPQSAISSDQ</sequence>
<feature type="compositionally biased region" description="Low complexity" evidence="1">
    <location>
        <begin position="534"/>
        <end position="547"/>
    </location>
</feature>
<dbReference type="AlphaFoldDB" id="A0A5B8MKC4"/>
<feature type="region of interest" description="Disordered" evidence="1">
    <location>
        <begin position="268"/>
        <end position="302"/>
    </location>
</feature>
<feature type="compositionally biased region" description="Low complexity" evidence="1">
    <location>
        <begin position="199"/>
        <end position="215"/>
    </location>
</feature>
<feature type="signal peptide" evidence="2">
    <location>
        <begin position="1"/>
        <end position="25"/>
    </location>
</feature>
<evidence type="ECO:0000313" key="4">
    <source>
        <dbReference type="EMBL" id="QDZ20524.1"/>
    </source>
</evidence>
<dbReference type="FunFam" id="2.30.180.10:FF:000032">
    <property type="entry name" value="Fasciclin domain-containing protein, putative"/>
    <property type="match status" value="1"/>
</dbReference>
<organism evidence="4 5">
    <name type="scientific">Chloropicon primus</name>
    <dbReference type="NCBI Taxonomy" id="1764295"/>
    <lineage>
        <taxon>Eukaryota</taxon>
        <taxon>Viridiplantae</taxon>
        <taxon>Chlorophyta</taxon>
        <taxon>Chloropicophyceae</taxon>
        <taxon>Chloropicales</taxon>
        <taxon>Chloropicaceae</taxon>
        <taxon>Chloropicon</taxon>
    </lineage>
</organism>
<feature type="region of interest" description="Disordered" evidence="1">
    <location>
        <begin position="505"/>
        <end position="547"/>
    </location>
</feature>
<feature type="region of interest" description="Disordered" evidence="1">
    <location>
        <begin position="557"/>
        <end position="576"/>
    </location>
</feature>
<dbReference type="PROSITE" id="PS50213">
    <property type="entry name" value="FAS1"/>
    <property type="match status" value="3"/>
</dbReference>
<name>A0A5B8MKC4_9CHLO</name>
<dbReference type="OrthoDB" id="513636at2759"/>
<dbReference type="InterPro" id="IPR000782">
    <property type="entry name" value="FAS1_domain"/>
</dbReference>
<evidence type="ECO:0000313" key="5">
    <source>
        <dbReference type="Proteomes" id="UP000316726"/>
    </source>
</evidence>
<keyword evidence="2" id="KW-0732">Signal</keyword>
<accession>A0A5B8MKC4</accession>